<sequence length="63" mass="6827">MAFFMSTDTAAQSRALYAQLLALPAPPYPDTGRVPADAALQAPTAALRTHPAHFLMRHMRCST</sequence>
<dbReference type="HOGENOM" id="CLU_2886584_0_0_1"/>
<name>A0A0C3S8W9_PHLG1</name>
<gene>
    <name evidence="1" type="ORF">PHLGIDRAFT_117837</name>
</gene>
<organism evidence="1 2">
    <name type="scientific">Phlebiopsis gigantea (strain 11061_1 CR5-6)</name>
    <name type="common">White-rot fungus</name>
    <name type="synonym">Peniophora gigantea</name>
    <dbReference type="NCBI Taxonomy" id="745531"/>
    <lineage>
        <taxon>Eukaryota</taxon>
        <taxon>Fungi</taxon>
        <taxon>Dikarya</taxon>
        <taxon>Basidiomycota</taxon>
        <taxon>Agaricomycotina</taxon>
        <taxon>Agaricomycetes</taxon>
        <taxon>Polyporales</taxon>
        <taxon>Phanerochaetaceae</taxon>
        <taxon>Phlebiopsis</taxon>
    </lineage>
</organism>
<evidence type="ECO:0000313" key="2">
    <source>
        <dbReference type="Proteomes" id="UP000053257"/>
    </source>
</evidence>
<keyword evidence="2" id="KW-1185">Reference proteome</keyword>
<dbReference type="Proteomes" id="UP000053257">
    <property type="component" value="Unassembled WGS sequence"/>
</dbReference>
<reference evidence="1 2" key="1">
    <citation type="journal article" date="2014" name="PLoS Genet.">
        <title>Analysis of the Phlebiopsis gigantea genome, transcriptome and secretome provides insight into its pioneer colonization strategies of wood.</title>
        <authorList>
            <person name="Hori C."/>
            <person name="Ishida T."/>
            <person name="Igarashi K."/>
            <person name="Samejima M."/>
            <person name="Suzuki H."/>
            <person name="Master E."/>
            <person name="Ferreira P."/>
            <person name="Ruiz-Duenas F.J."/>
            <person name="Held B."/>
            <person name="Canessa P."/>
            <person name="Larrondo L.F."/>
            <person name="Schmoll M."/>
            <person name="Druzhinina I.S."/>
            <person name="Kubicek C.P."/>
            <person name="Gaskell J.A."/>
            <person name="Kersten P."/>
            <person name="St John F."/>
            <person name="Glasner J."/>
            <person name="Sabat G."/>
            <person name="Splinter BonDurant S."/>
            <person name="Syed K."/>
            <person name="Yadav J."/>
            <person name="Mgbeahuruike A.C."/>
            <person name="Kovalchuk A."/>
            <person name="Asiegbu F.O."/>
            <person name="Lackner G."/>
            <person name="Hoffmeister D."/>
            <person name="Rencoret J."/>
            <person name="Gutierrez A."/>
            <person name="Sun H."/>
            <person name="Lindquist E."/>
            <person name="Barry K."/>
            <person name="Riley R."/>
            <person name="Grigoriev I.V."/>
            <person name="Henrissat B."/>
            <person name="Kues U."/>
            <person name="Berka R.M."/>
            <person name="Martinez A.T."/>
            <person name="Covert S.F."/>
            <person name="Blanchette R.A."/>
            <person name="Cullen D."/>
        </authorList>
    </citation>
    <scope>NUCLEOTIDE SEQUENCE [LARGE SCALE GENOMIC DNA]</scope>
    <source>
        <strain evidence="1 2">11061_1 CR5-6</strain>
    </source>
</reference>
<accession>A0A0C3S8W9</accession>
<protein>
    <submittedName>
        <fullName evidence="1">Uncharacterized protein</fullName>
    </submittedName>
</protein>
<proteinExistence type="predicted"/>
<dbReference type="AlphaFoldDB" id="A0A0C3S8W9"/>
<evidence type="ECO:0000313" key="1">
    <source>
        <dbReference type="EMBL" id="KIP07772.1"/>
    </source>
</evidence>
<dbReference type="EMBL" id="KN840491">
    <property type="protein sequence ID" value="KIP07772.1"/>
    <property type="molecule type" value="Genomic_DNA"/>
</dbReference>